<dbReference type="AlphaFoldDB" id="A0A0A9E1Y7"/>
<sequence length="18" mass="2105">MRRAVTQQKYLNLISLLG</sequence>
<reference evidence="1" key="2">
    <citation type="journal article" date="2015" name="Data Brief">
        <title>Shoot transcriptome of the giant reed, Arundo donax.</title>
        <authorList>
            <person name="Barrero R.A."/>
            <person name="Guerrero F.D."/>
            <person name="Moolhuijzen P."/>
            <person name="Goolsby J.A."/>
            <person name="Tidwell J."/>
            <person name="Bellgard S.E."/>
            <person name="Bellgard M.I."/>
        </authorList>
    </citation>
    <scope>NUCLEOTIDE SEQUENCE</scope>
    <source>
        <tissue evidence="1">Shoot tissue taken approximately 20 cm above the soil surface</tissue>
    </source>
</reference>
<accession>A0A0A9E1Y7</accession>
<evidence type="ECO:0000313" key="1">
    <source>
        <dbReference type="EMBL" id="JAD94036.1"/>
    </source>
</evidence>
<organism evidence="1">
    <name type="scientific">Arundo donax</name>
    <name type="common">Giant reed</name>
    <name type="synonym">Donax arundinaceus</name>
    <dbReference type="NCBI Taxonomy" id="35708"/>
    <lineage>
        <taxon>Eukaryota</taxon>
        <taxon>Viridiplantae</taxon>
        <taxon>Streptophyta</taxon>
        <taxon>Embryophyta</taxon>
        <taxon>Tracheophyta</taxon>
        <taxon>Spermatophyta</taxon>
        <taxon>Magnoliopsida</taxon>
        <taxon>Liliopsida</taxon>
        <taxon>Poales</taxon>
        <taxon>Poaceae</taxon>
        <taxon>PACMAD clade</taxon>
        <taxon>Arundinoideae</taxon>
        <taxon>Arundineae</taxon>
        <taxon>Arundo</taxon>
    </lineage>
</organism>
<protein>
    <submittedName>
        <fullName evidence="1">Uncharacterized protein</fullName>
    </submittedName>
</protein>
<reference evidence="1" key="1">
    <citation type="submission" date="2014-09" db="EMBL/GenBank/DDBJ databases">
        <authorList>
            <person name="Magalhaes I.L.F."/>
            <person name="Oliveira U."/>
            <person name="Santos F.R."/>
            <person name="Vidigal T.H.D.A."/>
            <person name="Brescovit A.D."/>
            <person name="Santos A.J."/>
        </authorList>
    </citation>
    <scope>NUCLEOTIDE SEQUENCE</scope>
    <source>
        <tissue evidence="1">Shoot tissue taken approximately 20 cm above the soil surface</tissue>
    </source>
</reference>
<proteinExistence type="predicted"/>
<dbReference type="EMBL" id="GBRH01203859">
    <property type="protein sequence ID" value="JAD94036.1"/>
    <property type="molecule type" value="Transcribed_RNA"/>
</dbReference>
<name>A0A0A9E1Y7_ARUDO</name>